<reference evidence="2" key="1">
    <citation type="journal article" date="2023" name="Nat. Plants">
        <title>Single-cell RNA sequencing provides a high-resolution roadmap for understanding the multicellular compartmentation of specialized metabolism.</title>
        <authorList>
            <person name="Sun S."/>
            <person name="Shen X."/>
            <person name="Li Y."/>
            <person name="Li Y."/>
            <person name="Wang S."/>
            <person name="Li R."/>
            <person name="Zhang H."/>
            <person name="Shen G."/>
            <person name="Guo B."/>
            <person name="Wei J."/>
            <person name="Xu J."/>
            <person name="St-Pierre B."/>
            <person name="Chen S."/>
            <person name="Sun C."/>
        </authorList>
    </citation>
    <scope>NUCLEOTIDE SEQUENCE [LARGE SCALE GENOMIC DNA]</scope>
</reference>
<gene>
    <name evidence="1" type="ORF">M9H77_34925</name>
</gene>
<dbReference type="EMBL" id="CM044708">
    <property type="protein sequence ID" value="KAI5648920.1"/>
    <property type="molecule type" value="Genomic_DNA"/>
</dbReference>
<keyword evidence="2" id="KW-1185">Reference proteome</keyword>
<organism evidence="1 2">
    <name type="scientific">Catharanthus roseus</name>
    <name type="common">Madagascar periwinkle</name>
    <name type="synonym">Vinca rosea</name>
    <dbReference type="NCBI Taxonomy" id="4058"/>
    <lineage>
        <taxon>Eukaryota</taxon>
        <taxon>Viridiplantae</taxon>
        <taxon>Streptophyta</taxon>
        <taxon>Embryophyta</taxon>
        <taxon>Tracheophyta</taxon>
        <taxon>Spermatophyta</taxon>
        <taxon>Magnoliopsida</taxon>
        <taxon>eudicotyledons</taxon>
        <taxon>Gunneridae</taxon>
        <taxon>Pentapetalae</taxon>
        <taxon>asterids</taxon>
        <taxon>lamiids</taxon>
        <taxon>Gentianales</taxon>
        <taxon>Apocynaceae</taxon>
        <taxon>Rauvolfioideae</taxon>
        <taxon>Vinceae</taxon>
        <taxon>Catharanthinae</taxon>
        <taxon>Catharanthus</taxon>
    </lineage>
</organism>
<comment type="caution">
    <text evidence="1">The sequence shown here is derived from an EMBL/GenBank/DDBJ whole genome shotgun (WGS) entry which is preliminary data.</text>
</comment>
<dbReference type="Proteomes" id="UP001060085">
    <property type="component" value="Linkage Group LG08"/>
</dbReference>
<sequence>MRETEEKMEVESSNSAQALDLNCIRRFSILCFSSFLENFHSRIQELKDIRSNFEEVPQLNSSEVDELVKTCAQQLESKVDQIFSDTSDILSLSLNDLDDFLDQEELSSVEEENKKVEEECEELSRRYVEGWETKI</sequence>
<evidence type="ECO:0000313" key="2">
    <source>
        <dbReference type="Proteomes" id="UP001060085"/>
    </source>
</evidence>
<accession>A0ACB9ZMT6</accession>
<name>A0ACB9ZMT6_CATRO</name>
<protein>
    <submittedName>
        <fullName evidence="1">Uncharacterized protein</fullName>
    </submittedName>
</protein>
<proteinExistence type="predicted"/>
<evidence type="ECO:0000313" key="1">
    <source>
        <dbReference type="EMBL" id="KAI5648920.1"/>
    </source>
</evidence>